<dbReference type="EMBL" id="LN891076">
    <property type="protein sequence ID" value="CUS09618.1"/>
    <property type="molecule type" value="Genomic_DNA"/>
</dbReference>
<accession>A0A292PSL5</accession>
<dbReference type="AlphaFoldDB" id="A0A292PSL5"/>
<organism evidence="1 2">
    <name type="scientific">Tuber aestivum</name>
    <name type="common">summer truffle</name>
    <dbReference type="NCBI Taxonomy" id="59557"/>
    <lineage>
        <taxon>Eukaryota</taxon>
        <taxon>Fungi</taxon>
        <taxon>Dikarya</taxon>
        <taxon>Ascomycota</taxon>
        <taxon>Pezizomycotina</taxon>
        <taxon>Pezizomycetes</taxon>
        <taxon>Pezizales</taxon>
        <taxon>Tuberaceae</taxon>
        <taxon>Tuber</taxon>
    </lineage>
</organism>
<sequence>MGSNTSGGIIPVQCHVRERADPSQELLSPNPHDYSYLYRASVNGGFQRSNDPLRGCRRRPVDYDTGSRNRKQEWVAKPHQARGYSYEASSGGMVPWFGLCIAYSMHPSKEIRTRRFLQCCPSPGPLAYPTFRHNLPHKPPYPPKRYRYYPGIQVESPDL</sequence>
<proteinExistence type="predicted"/>
<dbReference type="Proteomes" id="UP001412239">
    <property type="component" value="Unassembled WGS sequence"/>
</dbReference>
<evidence type="ECO:0000313" key="2">
    <source>
        <dbReference type="Proteomes" id="UP001412239"/>
    </source>
</evidence>
<gene>
    <name evidence="1" type="ORF">GSTUAT00006333001</name>
</gene>
<protein>
    <submittedName>
        <fullName evidence="1">Uncharacterized protein</fullName>
    </submittedName>
</protein>
<reference evidence="1" key="1">
    <citation type="submission" date="2015-10" db="EMBL/GenBank/DDBJ databases">
        <authorList>
            <person name="Regsiter A."/>
            <person name="william w."/>
        </authorList>
    </citation>
    <scope>NUCLEOTIDE SEQUENCE</scope>
    <source>
        <strain evidence="1">Montdore</strain>
    </source>
</reference>
<keyword evidence="2" id="KW-1185">Reference proteome</keyword>
<evidence type="ECO:0000313" key="1">
    <source>
        <dbReference type="EMBL" id="CUS09618.1"/>
    </source>
</evidence>
<name>A0A292PSL5_9PEZI</name>